<keyword evidence="2" id="KW-0677">Repeat</keyword>
<dbReference type="AlphaFoldDB" id="A0AAD4P0D0"/>
<evidence type="ECO:0000256" key="4">
    <source>
        <dbReference type="SAM" id="MobiDB-lite"/>
    </source>
</evidence>
<dbReference type="PRINTS" id="PR00320">
    <property type="entry name" value="GPROTEINBRPT"/>
</dbReference>
<organism evidence="5 6">
    <name type="scientific">Perilla frutescens var. hirtella</name>
    <name type="common">Perilla citriodora</name>
    <name type="synonym">Perilla setoyensis</name>
    <dbReference type="NCBI Taxonomy" id="608512"/>
    <lineage>
        <taxon>Eukaryota</taxon>
        <taxon>Viridiplantae</taxon>
        <taxon>Streptophyta</taxon>
        <taxon>Embryophyta</taxon>
        <taxon>Tracheophyta</taxon>
        <taxon>Spermatophyta</taxon>
        <taxon>Magnoliopsida</taxon>
        <taxon>eudicotyledons</taxon>
        <taxon>Gunneridae</taxon>
        <taxon>Pentapetalae</taxon>
        <taxon>asterids</taxon>
        <taxon>lamiids</taxon>
        <taxon>Lamiales</taxon>
        <taxon>Lamiaceae</taxon>
        <taxon>Nepetoideae</taxon>
        <taxon>Elsholtzieae</taxon>
        <taxon>Perilla</taxon>
    </lineage>
</organism>
<name>A0AAD4P0D0_PERFH</name>
<feature type="compositionally biased region" description="Polar residues" evidence="4">
    <location>
        <begin position="380"/>
        <end position="389"/>
    </location>
</feature>
<dbReference type="PANTHER" id="PTHR44218">
    <property type="entry name" value="PROTEIN SPA1-RELATED 2"/>
    <property type="match status" value="1"/>
</dbReference>
<dbReference type="SUPFAM" id="SSF56112">
    <property type="entry name" value="Protein kinase-like (PK-like)"/>
    <property type="match status" value="1"/>
</dbReference>
<dbReference type="InterPro" id="IPR044630">
    <property type="entry name" value="SPA1/2/3/4"/>
</dbReference>
<dbReference type="PROSITE" id="PS50082">
    <property type="entry name" value="WD_REPEATS_2"/>
    <property type="match status" value="3"/>
</dbReference>
<feature type="repeat" description="WD" evidence="3">
    <location>
        <begin position="922"/>
        <end position="962"/>
    </location>
</feature>
<dbReference type="InterPro" id="IPR015943">
    <property type="entry name" value="WD40/YVTN_repeat-like_dom_sf"/>
</dbReference>
<dbReference type="GO" id="GO:0009640">
    <property type="term" value="P:photomorphogenesis"/>
    <property type="evidence" value="ECO:0007669"/>
    <property type="project" value="InterPro"/>
</dbReference>
<evidence type="ECO:0000313" key="6">
    <source>
        <dbReference type="Proteomes" id="UP001190926"/>
    </source>
</evidence>
<dbReference type="InterPro" id="IPR036322">
    <property type="entry name" value="WD40_repeat_dom_sf"/>
</dbReference>
<comment type="caution">
    <text evidence="5">The sequence shown here is derived from an EMBL/GenBank/DDBJ whole genome shotgun (WGS) entry which is preliminary data.</text>
</comment>
<feature type="region of interest" description="Disordered" evidence="4">
    <location>
        <begin position="355"/>
        <end position="446"/>
    </location>
</feature>
<feature type="repeat" description="WD" evidence="3">
    <location>
        <begin position="793"/>
        <end position="835"/>
    </location>
</feature>
<dbReference type="Gene3D" id="1.10.510.10">
    <property type="entry name" value="Transferase(Phosphotransferase) domain 1"/>
    <property type="match status" value="1"/>
</dbReference>
<dbReference type="Gene3D" id="2.130.10.10">
    <property type="entry name" value="YVTN repeat-like/Quinoprotein amine dehydrogenase"/>
    <property type="match status" value="1"/>
</dbReference>
<dbReference type="Pfam" id="PF00400">
    <property type="entry name" value="WD40"/>
    <property type="match status" value="5"/>
</dbReference>
<dbReference type="InterPro" id="IPR019775">
    <property type="entry name" value="WD40_repeat_CS"/>
</dbReference>
<keyword evidence="6" id="KW-1185">Reference proteome</keyword>
<dbReference type="PROSITE" id="PS00678">
    <property type="entry name" value="WD_REPEATS_1"/>
    <property type="match status" value="2"/>
</dbReference>
<dbReference type="SMART" id="SM00320">
    <property type="entry name" value="WD40"/>
    <property type="match status" value="6"/>
</dbReference>
<dbReference type="Proteomes" id="UP001190926">
    <property type="component" value="Unassembled WGS sequence"/>
</dbReference>
<feature type="repeat" description="WD" evidence="3">
    <location>
        <begin position="836"/>
        <end position="878"/>
    </location>
</feature>
<proteinExistence type="predicted"/>
<dbReference type="InterPro" id="IPR020472">
    <property type="entry name" value="WD40_PAC1"/>
</dbReference>
<evidence type="ECO:0000256" key="2">
    <source>
        <dbReference type="ARBA" id="ARBA00022737"/>
    </source>
</evidence>
<dbReference type="InterPro" id="IPR011009">
    <property type="entry name" value="Kinase-like_dom_sf"/>
</dbReference>
<sequence length="1097" mass="122185">MDEVIGDEMAEPVDATRIRHKENEFSLKPGGSDMLQANEMVTPGADDYPKMPKNRYSIILDTKDMDRIGSSEHASASPRCMDDAGVMVEELTLRNYDGEKLTIVGSSNARERMQTKRNQWQNLYHIASGSGISNLHGLSGYKGKGQAASSAWEDGDNNFFPGLLDQNQPPSNINHKAVMDHLLMNDDKGTPGDTLYSSGGIRTKILSKSGFSEYFIKSTLRDKGVIHKTHACRGSGIDSGGQDHPKSGIAGLTNTITPLGYSNKPVSPRSDGVSGSCNDPGPRSTVDGISLREWLEADGKKANKLEKMSIFRQVLDLVDFSHSQGSSLQDLRPSSFKLSGSNQVMYLGSSVRAADTDNIKDQDNYQSSHNRNEKRPISQRLLSLENQSVKKQKSGEKLNSIQRWPQFPSRSGTRFASRGVSKDPSYDVDEEQNPKSETKNNSKLFGHNVPNSLHALQSSASFMLEEKWYTSPEQFNEKACTIASNIYCLGILLFELLGSFDSGRSHAAAMLDLRHRILPPSFLSENPKEAGFCLWLLHPEPSSRPSTREILQFEFLSGTQELPGDELLPSIDEEDEESDLLLYFLSTLTEKKQKDALSLMEQIQCIEADIQEVEKRRPRKSSVLCSSLLESPTACESSCFLVGNTSIDAYSKMSHANDTDTRMMSNIRHLENAYFSMRSNYQLADSNSAPDRDGELLTSRENWCTMGKEENNAVDRVGGFFDGLCKYARYTRFKLRGVLRNGEFNNSSNVICSLSFDRDEDYLATGGVSKKIKIFEFQSLFKDSVDIHYPIVEMSNKSKISCVCWNSYIRNFLASTDYDGIVKLWDASTGQEFSQFVEHSQRAWSVDFSRVDPTKLASGSDDRLVKIWSINDKNSSCTIRNHANVCCVQFSPYSTHLLAFSSADYKTYCYDLRNVSVPWCVLAGHEKAVSYAKFLDAGTLVSASTDNTLKVWDLKKTSSNSLSRDACILTHRGHTNEKNFVGLSVNDGYITCGSETNEVFAYHKSLPMPITAHKFGSIDTITGKETEDDNGQFVSSVCWRPKSNVVVAANSSGCMSLKHLALLLVSRSIASVLCWEESEPFTPIQSFRFVYLQELEA</sequence>
<evidence type="ECO:0000313" key="5">
    <source>
        <dbReference type="EMBL" id="KAH6821500.1"/>
    </source>
</evidence>
<dbReference type="InterPro" id="IPR001680">
    <property type="entry name" value="WD40_rpt"/>
</dbReference>
<dbReference type="PROSITE" id="PS50294">
    <property type="entry name" value="WD_REPEATS_REGION"/>
    <property type="match status" value="1"/>
</dbReference>
<evidence type="ECO:0000256" key="1">
    <source>
        <dbReference type="ARBA" id="ARBA00022574"/>
    </source>
</evidence>
<accession>A0AAD4P0D0</accession>
<evidence type="ECO:0000256" key="3">
    <source>
        <dbReference type="PROSITE-ProRule" id="PRU00221"/>
    </source>
</evidence>
<dbReference type="SUPFAM" id="SSF50978">
    <property type="entry name" value="WD40 repeat-like"/>
    <property type="match status" value="1"/>
</dbReference>
<dbReference type="EMBL" id="SDAM02002078">
    <property type="protein sequence ID" value="KAH6821500.1"/>
    <property type="molecule type" value="Genomic_DNA"/>
</dbReference>
<reference evidence="5 6" key="1">
    <citation type="journal article" date="2021" name="Nat. Commun.">
        <title>Incipient diploidization of the medicinal plant Perilla within 10,000 years.</title>
        <authorList>
            <person name="Zhang Y."/>
            <person name="Shen Q."/>
            <person name="Leng L."/>
            <person name="Zhang D."/>
            <person name="Chen S."/>
            <person name="Shi Y."/>
            <person name="Ning Z."/>
            <person name="Chen S."/>
        </authorList>
    </citation>
    <scope>NUCLEOTIDE SEQUENCE [LARGE SCALE GENOMIC DNA]</scope>
    <source>
        <strain evidence="6">cv. PC099</strain>
    </source>
</reference>
<gene>
    <name evidence="5" type="ORF">C2S53_009738</name>
</gene>
<feature type="region of interest" description="Disordered" evidence="4">
    <location>
        <begin position="262"/>
        <end position="285"/>
    </location>
</feature>
<feature type="compositionally biased region" description="Polar residues" evidence="4">
    <location>
        <begin position="397"/>
        <end position="414"/>
    </location>
</feature>
<dbReference type="PANTHER" id="PTHR44218:SF6">
    <property type="entry name" value="PROTEIN SUPPRESSOR OF PHYA-105 1"/>
    <property type="match status" value="1"/>
</dbReference>
<keyword evidence="1 3" id="KW-0853">WD repeat</keyword>
<protein>
    <submittedName>
        <fullName evidence="5">Uncharacterized protein</fullName>
    </submittedName>
</protein>